<name>A0A6A4I6A7_9AGAR</name>
<dbReference type="Proteomes" id="UP000799118">
    <property type="component" value="Unassembled WGS sequence"/>
</dbReference>
<evidence type="ECO:0000313" key="1">
    <source>
        <dbReference type="EMBL" id="KAE9405450.1"/>
    </source>
</evidence>
<organism evidence="1 2">
    <name type="scientific">Gymnopus androsaceus JB14</name>
    <dbReference type="NCBI Taxonomy" id="1447944"/>
    <lineage>
        <taxon>Eukaryota</taxon>
        <taxon>Fungi</taxon>
        <taxon>Dikarya</taxon>
        <taxon>Basidiomycota</taxon>
        <taxon>Agaricomycotina</taxon>
        <taxon>Agaricomycetes</taxon>
        <taxon>Agaricomycetidae</taxon>
        <taxon>Agaricales</taxon>
        <taxon>Marasmiineae</taxon>
        <taxon>Omphalotaceae</taxon>
        <taxon>Gymnopus</taxon>
    </lineage>
</organism>
<dbReference type="OrthoDB" id="3068786at2759"/>
<accession>A0A6A4I6A7</accession>
<protein>
    <submittedName>
        <fullName evidence="1">Uncharacterized protein</fullName>
    </submittedName>
</protein>
<reference evidence="1" key="1">
    <citation type="journal article" date="2019" name="Environ. Microbiol.">
        <title>Fungal ecological strategies reflected in gene transcription - a case study of two litter decomposers.</title>
        <authorList>
            <person name="Barbi F."/>
            <person name="Kohler A."/>
            <person name="Barry K."/>
            <person name="Baskaran P."/>
            <person name="Daum C."/>
            <person name="Fauchery L."/>
            <person name="Ihrmark K."/>
            <person name="Kuo A."/>
            <person name="LaButti K."/>
            <person name="Lipzen A."/>
            <person name="Morin E."/>
            <person name="Grigoriev I.V."/>
            <person name="Henrissat B."/>
            <person name="Lindahl B."/>
            <person name="Martin F."/>
        </authorList>
    </citation>
    <scope>NUCLEOTIDE SEQUENCE</scope>
    <source>
        <strain evidence="1">JB14</strain>
    </source>
</reference>
<evidence type="ECO:0000313" key="2">
    <source>
        <dbReference type="Proteomes" id="UP000799118"/>
    </source>
</evidence>
<gene>
    <name evidence="1" type="ORF">BT96DRAFT_988487</name>
</gene>
<proteinExistence type="predicted"/>
<dbReference type="EMBL" id="ML769409">
    <property type="protein sequence ID" value="KAE9405450.1"/>
    <property type="molecule type" value="Genomic_DNA"/>
</dbReference>
<dbReference type="AlphaFoldDB" id="A0A6A4I6A7"/>
<sequence>MQMDIKGGSFDTSKKKSGVFVKCIESDGTVQVISSERSVQDNTVPYQSVVSYHDRPEAATENKTHGCGSKFASHRGICPSVAMLSSLLNALQAFNRQKVEDDSDSSTATRDTISELDGRMSLLHLDAPSPPRAQITATAPNAFSVSGVTAQLASLHLEELSTPSHAQGITPAPENQASIPSFSSTDSDALEALITASVLSATPIDTLHHNKLFSSSTQFYKDHSMAIPSIKSLDPSAALDGLHALTNRVLPAFWPGRIFGCRTTPNSARQTRSPSPSLLPTKIQEREACTLQQLEQQFDSYHRQIFDGDFTAQSEAVQQTLLDEVNTWLEKGMITLRTLEEREQEWRKKQASEKLFWARRI</sequence>
<keyword evidence="2" id="KW-1185">Reference proteome</keyword>